<dbReference type="PANTHER" id="PTHR35174:SF1">
    <property type="entry name" value="BLL0086 PROTEIN"/>
    <property type="match status" value="1"/>
</dbReference>
<dbReference type="Gene3D" id="3.30.70.1060">
    <property type="entry name" value="Dimeric alpha+beta barrel"/>
    <property type="match status" value="1"/>
</dbReference>
<protein>
    <submittedName>
        <fullName evidence="3">YciI family protein</fullName>
    </submittedName>
</protein>
<feature type="domain" description="YCII-related" evidence="2">
    <location>
        <begin position="21"/>
        <end position="100"/>
    </location>
</feature>
<organism evidence="3 4">
    <name type="scientific">Streptomyces sodiiphilus</name>
    <dbReference type="NCBI Taxonomy" id="226217"/>
    <lineage>
        <taxon>Bacteria</taxon>
        <taxon>Bacillati</taxon>
        <taxon>Actinomycetota</taxon>
        <taxon>Actinomycetes</taxon>
        <taxon>Kitasatosporales</taxon>
        <taxon>Streptomycetaceae</taxon>
        <taxon>Streptomyces</taxon>
    </lineage>
</organism>
<dbReference type="RefSeq" id="WP_344263185.1">
    <property type="nucleotide sequence ID" value="NZ_BAAAMJ010000032.1"/>
</dbReference>
<evidence type="ECO:0000259" key="2">
    <source>
        <dbReference type="Pfam" id="PF03795"/>
    </source>
</evidence>
<comment type="similarity">
    <text evidence="1">Belongs to the YciI family.</text>
</comment>
<dbReference type="PANTHER" id="PTHR35174">
    <property type="entry name" value="BLL7171 PROTEIN-RELATED"/>
    <property type="match status" value="1"/>
</dbReference>
<name>A0ABP5AZ31_9ACTN</name>
<dbReference type="EMBL" id="BAAAMJ010000032">
    <property type="protein sequence ID" value="GAA1922526.1"/>
    <property type="molecule type" value="Genomic_DNA"/>
</dbReference>
<dbReference type="SUPFAM" id="SSF54909">
    <property type="entry name" value="Dimeric alpha+beta barrel"/>
    <property type="match status" value="1"/>
</dbReference>
<keyword evidence="4" id="KW-1185">Reference proteome</keyword>
<sequence>MPRYLTMIRLDEKNSPAGPSPELEQRMGALFEEITEAGVMVETAGLTPSSEGTRLTWSGGKLSRTDGPFAESKEVVGGYSIVRAENKAEAVKWAQRFLEVHEEEWTITAEVREIMEMPED</sequence>
<dbReference type="InterPro" id="IPR005545">
    <property type="entry name" value="YCII"/>
</dbReference>
<evidence type="ECO:0000313" key="3">
    <source>
        <dbReference type="EMBL" id="GAA1922526.1"/>
    </source>
</evidence>
<evidence type="ECO:0000313" key="4">
    <source>
        <dbReference type="Proteomes" id="UP001501303"/>
    </source>
</evidence>
<proteinExistence type="inferred from homology"/>
<reference evidence="4" key="1">
    <citation type="journal article" date="2019" name="Int. J. Syst. Evol. Microbiol.">
        <title>The Global Catalogue of Microorganisms (GCM) 10K type strain sequencing project: providing services to taxonomists for standard genome sequencing and annotation.</title>
        <authorList>
            <consortium name="The Broad Institute Genomics Platform"/>
            <consortium name="The Broad Institute Genome Sequencing Center for Infectious Disease"/>
            <person name="Wu L."/>
            <person name="Ma J."/>
        </authorList>
    </citation>
    <scope>NUCLEOTIDE SEQUENCE [LARGE SCALE GENOMIC DNA]</scope>
    <source>
        <strain evidence="4">JCM 13581</strain>
    </source>
</reference>
<accession>A0ABP5AZ31</accession>
<dbReference type="Pfam" id="PF03795">
    <property type="entry name" value="YCII"/>
    <property type="match status" value="1"/>
</dbReference>
<gene>
    <name evidence="3" type="ORF">GCM10009716_33780</name>
</gene>
<dbReference type="Proteomes" id="UP001501303">
    <property type="component" value="Unassembled WGS sequence"/>
</dbReference>
<comment type="caution">
    <text evidence="3">The sequence shown here is derived from an EMBL/GenBank/DDBJ whole genome shotgun (WGS) entry which is preliminary data.</text>
</comment>
<evidence type="ECO:0000256" key="1">
    <source>
        <dbReference type="ARBA" id="ARBA00007689"/>
    </source>
</evidence>
<dbReference type="InterPro" id="IPR011008">
    <property type="entry name" value="Dimeric_a/b-barrel"/>
</dbReference>